<dbReference type="EMBL" id="AP015041">
    <property type="protein sequence ID" value="BAT95865.1"/>
    <property type="molecule type" value="Genomic_DNA"/>
</dbReference>
<name>A0A0S3SSR4_PHAAN</name>
<keyword evidence="2" id="KW-1185">Reference proteome</keyword>
<dbReference type="AlphaFoldDB" id="A0A0S3SSR4"/>
<proteinExistence type="predicted"/>
<protein>
    <submittedName>
        <fullName evidence="1">Uncharacterized protein</fullName>
    </submittedName>
</protein>
<sequence>MWRATTTTYPQLWEAEMRKIKEINVKAFKYLIAIPPRFWSRSRFTPRSQSNTLVNNMCEGSNSVLVRSRCKSIITMLEDIRVYIMKRWAMNRTKMTLYSTNTTHNTSTNICAYFSGVCRVSF</sequence>
<dbReference type="Proteomes" id="UP000291084">
    <property type="component" value="Chromosome 8"/>
</dbReference>
<dbReference type="OrthoDB" id="1937322at2759"/>
<evidence type="ECO:0000313" key="2">
    <source>
        <dbReference type="Proteomes" id="UP000291084"/>
    </source>
</evidence>
<gene>
    <name evidence="1" type="primary">Vigan.08G268700</name>
    <name evidence="1" type="ORF">VIGAN_08268700</name>
</gene>
<reference evidence="1 2" key="1">
    <citation type="journal article" date="2015" name="Sci. Rep.">
        <title>The power of single molecule real-time sequencing technology in the de novo assembly of a eukaryotic genome.</title>
        <authorList>
            <person name="Sakai H."/>
            <person name="Naito K."/>
            <person name="Ogiso-Tanaka E."/>
            <person name="Takahashi Y."/>
            <person name="Iseki K."/>
            <person name="Muto C."/>
            <person name="Satou K."/>
            <person name="Teruya K."/>
            <person name="Shiroma A."/>
            <person name="Shimoji M."/>
            <person name="Hirano T."/>
            <person name="Itoh T."/>
            <person name="Kaga A."/>
            <person name="Tomooka N."/>
        </authorList>
    </citation>
    <scope>NUCLEOTIDE SEQUENCE [LARGE SCALE GENOMIC DNA]</scope>
    <source>
        <strain evidence="2">cv. Shumari</strain>
    </source>
</reference>
<organism evidence="1 2">
    <name type="scientific">Vigna angularis var. angularis</name>
    <dbReference type="NCBI Taxonomy" id="157739"/>
    <lineage>
        <taxon>Eukaryota</taxon>
        <taxon>Viridiplantae</taxon>
        <taxon>Streptophyta</taxon>
        <taxon>Embryophyta</taxon>
        <taxon>Tracheophyta</taxon>
        <taxon>Spermatophyta</taxon>
        <taxon>Magnoliopsida</taxon>
        <taxon>eudicotyledons</taxon>
        <taxon>Gunneridae</taxon>
        <taxon>Pentapetalae</taxon>
        <taxon>rosids</taxon>
        <taxon>fabids</taxon>
        <taxon>Fabales</taxon>
        <taxon>Fabaceae</taxon>
        <taxon>Papilionoideae</taxon>
        <taxon>50 kb inversion clade</taxon>
        <taxon>NPAAA clade</taxon>
        <taxon>indigoferoid/millettioid clade</taxon>
        <taxon>Phaseoleae</taxon>
        <taxon>Vigna</taxon>
    </lineage>
</organism>
<accession>A0A0S3SSR4</accession>
<evidence type="ECO:0000313" key="1">
    <source>
        <dbReference type="EMBL" id="BAT95865.1"/>
    </source>
</evidence>